<dbReference type="Proteomes" id="UP000076925">
    <property type="component" value="Unassembled WGS sequence"/>
</dbReference>
<accession>A0A139WW71</accession>
<proteinExistence type="predicted"/>
<evidence type="ECO:0000313" key="3">
    <source>
        <dbReference type="Proteomes" id="UP000076925"/>
    </source>
</evidence>
<name>A0A139WW71_9CYAN</name>
<evidence type="ECO:0000256" key="1">
    <source>
        <dbReference type="SAM" id="MobiDB-lite"/>
    </source>
</evidence>
<sequence length="82" mass="9643">MSNNSPKDVELDLRQFLSQLSQQLQGICDKLEPHIKTNQDLKTIKDNVDKLKHDVDNKIQKFNPKGKRSGRDKNWWNSIINR</sequence>
<protein>
    <submittedName>
        <fullName evidence="2">Uncharacterized protein</fullName>
    </submittedName>
</protein>
<dbReference type="RefSeq" id="WP_017744714.1">
    <property type="nucleotide sequence ID" value="NZ_KQ976354.1"/>
</dbReference>
<gene>
    <name evidence="2" type="ORF">WA1_44200</name>
</gene>
<dbReference type="AlphaFoldDB" id="A0A139WW71"/>
<keyword evidence="3" id="KW-1185">Reference proteome</keyword>
<organism evidence="2 3">
    <name type="scientific">Scytonema hofmannii PCC 7110</name>
    <dbReference type="NCBI Taxonomy" id="128403"/>
    <lineage>
        <taxon>Bacteria</taxon>
        <taxon>Bacillati</taxon>
        <taxon>Cyanobacteriota</taxon>
        <taxon>Cyanophyceae</taxon>
        <taxon>Nostocales</taxon>
        <taxon>Scytonemataceae</taxon>
        <taxon>Scytonema</taxon>
    </lineage>
</organism>
<comment type="caution">
    <text evidence="2">The sequence shown here is derived from an EMBL/GenBank/DDBJ whole genome shotgun (WGS) entry which is preliminary data.</text>
</comment>
<reference evidence="2 3" key="1">
    <citation type="journal article" date="2013" name="Genome Biol. Evol.">
        <title>Genomes of Stigonematalean cyanobacteria (subsection V) and the evolution of oxygenic photosynthesis from prokaryotes to plastids.</title>
        <authorList>
            <person name="Dagan T."/>
            <person name="Roettger M."/>
            <person name="Stucken K."/>
            <person name="Landan G."/>
            <person name="Koch R."/>
            <person name="Major P."/>
            <person name="Gould S.B."/>
            <person name="Goremykin V.V."/>
            <person name="Rippka R."/>
            <person name="Tandeau de Marsac N."/>
            <person name="Gugger M."/>
            <person name="Lockhart P.J."/>
            <person name="Allen J.F."/>
            <person name="Brune I."/>
            <person name="Maus I."/>
            <person name="Puhler A."/>
            <person name="Martin W.F."/>
        </authorList>
    </citation>
    <scope>NUCLEOTIDE SEQUENCE [LARGE SCALE GENOMIC DNA]</scope>
    <source>
        <strain evidence="2 3">PCC 7110</strain>
    </source>
</reference>
<evidence type="ECO:0000313" key="2">
    <source>
        <dbReference type="EMBL" id="KYC36687.1"/>
    </source>
</evidence>
<feature type="region of interest" description="Disordered" evidence="1">
    <location>
        <begin position="60"/>
        <end position="82"/>
    </location>
</feature>
<dbReference type="EMBL" id="ANNX02000047">
    <property type="protein sequence ID" value="KYC36687.1"/>
    <property type="molecule type" value="Genomic_DNA"/>
</dbReference>